<proteinExistence type="predicted"/>
<keyword evidence="3 5" id="KW-1133">Transmembrane helix</keyword>
<evidence type="ECO:0000313" key="6">
    <source>
        <dbReference type="EMBL" id="MVM31313.1"/>
    </source>
</evidence>
<feature type="transmembrane region" description="Helical" evidence="5">
    <location>
        <begin position="72"/>
        <end position="93"/>
    </location>
</feature>
<feature type="transmembrane region" description="Helical" evidence="5">
    <location>
        <begin position="46"/>
        <end position="66"/>
    </location>
</feature>
<feature type="transmembrane region" description="Helical" evidence="5">
    <location>
        <begin position="6"/>
        <end position="25"/>
    </location>
</feature>
<protein>
    <submittedName>
        <fullName evidence="6">DoxX family membrane protein</fullName>
    </submittedName>
</protein>
<evidence type="ECO:0000256" key="3">
    <source>
        <dbReference type="ARBA" id="ARBA00022989"/>
    </source>
</evidence>
<evidence type="ECO:0000256" key="1">
    <source>
        <dbReference type="ARBA" id="ARBA00004141"/>
    </source>
</evidence>
<dbReference type="AlphaFoldDB" id="A0A7K1SBW8"/>
<organism evidence="6 7">
    <name type="scientific">Spirosoma arboris</name>
    <dbReference type="NCBI Taxonomy" id="2682092"/>
    <lineage>
        <taxon>Bacteria</taxon>
        <taxon>Pseudomonadati</taxon>
        <taxon>Bacteroidota</taxon>
        <taxon>Cytophagia</taxon>
        <taxon>Cytophagales</taxon>
        <taxon>Cytophagaceae</taxon>
        <taxon>Spirosoma</taxon>
    </lineage>
</organism>
<evidence type="ECO:0000256" key="2">
    <source>
        <dbReference type="ARBA" id="ARBA00022692"/>
    </source>
</evidence>
<dbReference type="RefSeq" id="WP_157585956.1">
    <property type="nucleotide sequence ID" value="NZ_WPIN01000005.1"/>
</dbReference>
<keyword evidence="4 5" id="KW-0472">Membrane</keyword>
<keyword evidence="2 5" id="KW-0812">Transmembrane</keyword>
<dbReference type="Proteomes" id="UP000436006">
    <property type="component" value="Unassembled WGS sequence"/>
</dbReference>
<comment type="caution">
    <text evidence="6">The sequence shown here is derived from an EMBL/GenBank/DDBJ whole genome shotgun (WGS) entry which is preliminary data.</text>
</comment>
<evidence type="ECO:0000256" key="5">
    <source>
        <dbReference type="SAM" id="Phobius"/>
    </source>
</evidence>
<dbReference type="GO" id="GO:0016020">
    <property type="term" value="C:membrane"/>
    <property type="evidence" value="ECO:0007669"/>
    <property type="project" value="UniProtKB-SubCell"/>
</dbReference>
<name>A0A7K1SBW8_9BACT</name>
<keyword evidence="7" id="KW-1185">Reference proteome</keyword>
<sequence>MNSALWFTQAFLAVAFMYSGWMKSTRSAHQLVAMGQTGVEHLSTPLIRFIGISELIGVVGLLVPWYTQLLPILTPIAALCLGLIMIPASVIHYRRDEKQNVLLNVILFLLCGFVVYGRWV</sequence>
<reference evidence="6 7" key="1">
    <citation type="submission" date="2019-12" db="EMBL/GenBank/DDBJ databases">
        <title>Spirosoma sp. HMF4905 genome sequencing and assembly.</title>
        <authorList>
            <person name="Kang H."/>
            <person name="Cha I."/>
            <person name="Kim H."/>
            <person name="Joh K."/>
        </authorList>
    </citation>
    <scope>NUCLEOTIDE SEQUENCE [LARGE SCALE GENOMIC DNA]</scope>
    <source>
        <strain evidence="6 7">HMF4905</strain>
    </source>
</reference>
<gene>
    <name evidence="6" type="ORF">GO755_14815</name>
</gene>
<accession>A0A7K1SBW8</accession>
<dbReference type="InterPro" id="IPR032808">
    <property type="entry name" value="DoxX"/>
</dbReference>
<feature type="transmembrane region" description="Helical" evidence="5">
    <location>
        <begin position="100"/>
        <end position="119"/>
    </location>
</feature>
<comment type="subcellular location">
    <subcellularLocation>
        <location evidence="1">Membrane</location>
        <topology evidence="1">Multi-pass membrane protein</topology>
    </subcellularLocation>
</comment>
<evidence type="ECO:0000313" key="7">
    <source>
        <dbReference type="Proteomes" id="UP000436006"/>
    </source>
</evidence>
<dbReference type="EMBL" id="WPIN01000005">
    <property type="protein sequence ID" value="MVM31313.1"/>
    <property type="molecule type" value="Genomic_DNA"/>
</dbReference>
<dbReference type="Pfam" id="PF13564">
    <property type="entry name" value="DoxX_2"/>
    <property type="match status" value="1"/>
</dbReference>
<evidence type="ECO:0000256" key="4">
    <source>
        <dbReference type="ARBA" id="ARBA00023136"/>
    </source>
</evidence>